<dbReference type="Gene3D" id="3.80.10.10">
    <property type="entry name" value="Ribonuclease Inhibitor"/>
    <property type="match status" value="1"/>
</dbReference>
<dbReference type="EMBL" id="KZ110594">
    <property type="protein sequence ID" value="OSX64424.1"/>
    <property type="molecule type" value="Genomic_DNA"/>
</dbReference>
<keyword evidence="2" id="KW-1185">Reference proteome</keyword>
<protein>
    <recommendedName>
        <fullName evidence="3">F-box domain-containing protein</fullName>
    </recommendedName>
</protein>
<evidence type="ECO:0008006" key="3">
    <source>
        <dbReference type="Google" id="ProtNLM"/>
    </source>
</evidence>
<dbReference type="Proteomes" id="UP000194127">
    <property type="component" value="Unassembled WGS sequence"/>
</dbReference>
<gene>
    <name evidence="1" type="ORF">POSPLADRAFT_1055043</name>
</gene>
<dbReference type="AlphaFoldDB" id="A0A1X6N757"/>
<reference evidence="1 2" key="1">
    <citation type="submission" date="2017-04" db="EMBL/GenBank/DDBJ databases">
        <title>Genome Sequence of the Model Brown-Rot Fungus Postia placenta SB12.</title>
        <authorList>
            <consortium name="DOE Joint Genome Institute"/>
            <person name="Gaskell J."/>
            <person name="Kersten P."/>
            <person name="Larrondo L.F."/>
            <person name="Canessa P."/>
            <person name="Martinez D."/>
            <person name="Hibbett D."/>
            <person name="Schmoll M."/>
            <person name="Kubicek C.P."/>
            <person name="Martinez A.T."/>
            <person name="Yadav J."/>
            <person name="Master E."/>
            <person name="Magnuson J.K."/>
            <person name="James T."/>
            <person name="Yaver D."/>
            <person name="Berka R."/>
            <person name="Labutti K."/>
            <person name="Lipzen A."/>
            <person name="Aerts A."/>
            <person name="Barry K."/>
            <person name="Henrissat B."/>
            <person name="Blanchette R."/>
            <person name="Grigoriev I."/>
            <person name="Cullen D."/>
        </authorList>
    </citation>
    <scope>NUCLEOTIDE SEQUENCE [LARGE SCALE GENOMIC DNA]</scope>
    <source>
        <strain evidence="1 2">MAD-698-R-SB12</strain>
    </source>
</reference>
<evidence type="ECO:0000313" key="2">
    <source>
        <dbReference type="Proteomes" id="UP000194127"/>
    </source>
</evidence>
<organism evidence="1 2">
    <name type="scientific">Postia placenta MAD-698-R-SB12</name>
    <dbReference type="NCBI Taxonomy" id="670580"/>
    <lineage>
        <taxon>Eukaryota</taxon>
        <taxon>Fungi</taxon>
        <taxon>Dikarya</taxon>
        <taxon>Basidiomycota</taxon>
        <taxon>Agaricomycotina</taxon>
        <taxon>Agaricomycetes</taxon>
        <taxon>Polyporales</taxon>
        <taxon>Adustoporiaceae</taxon>
        <taxon>Rhodonia</taxon>
    </lineage>
</organism>
<dbReference type="STRING" id="670580.A0A1X6N757"/>
<dbReference type="RefSeq" id="XP_024341218.1">
    <property type="nucleotide sequence ID" value="XM_024480597.1"/>
</dbReference>
<evidence type="ECO:0000313" key="1">
    <source>
        <dbReference type="EMBL" id="OSX64424.1"/>
    </source>
</evidence>
<name>A0A1X6N757_9APHY</name>
<accession>A0A1X6N757</accession>
<dbReference type="InterPro" id="IPR032675">
    <property type="entry name" value="LRR_dom_sf"/>
</dbReference>
<dbReference type="SUPFAM" id="SSF52047">
    <property type="entry name" value="RNI-like"/>
    <property type="match status" value="1"/>
</dbReference>
<dbReference type="OrthoDB" id="2663142at2759"/>
<sequence>MPLVRLLPGFVAGKDGSDAVAFEDVPCSHADAFLRFRSYASRVRKIKHSAVVGVPPALLPHITLPNLRDVAIASGGCGTAPCWSVSPAVRDVSIVTSYREAASLSADSQDSCLHQRARATADLLDTLRTSDIPLRRLRLRGSITRDTLSSVSLFTTLGTLSLQIGPSLTADVLFSIATTLPSLRELNINAHFVDPWDLQTALSTKSTGKIFSSLKKLVISAHNNTFVALFPFLPSNTLRSLTIHADDADGPLGLIPAFVSLAAAVPASLQELVIECYPDLGDWDEVTPEWFALRMIRPLAGLTYLRRFSVAAIVLPYLGDTDIREISAWWPHLEDLDLGTLTRDISIDQGRGLTPAAYAILARACPKLRSLTLPVEIPALPEIAPSPVTTAEYTSAIDAWSNQGRDIGQNLRSLRLGVLPDDDASVTAFFFFLLLMFPSILDLDELVMPPRPAPLRLLKDLPDPAVLLHYCRTILPDAVTAPGSQS</sequence>
<dbReference type="GeneID" id="36325547"/>
<proteinExistence type="predicted"/>